<evidence type="ECO:0000256" key="2">
    <source>
        <dbReference type="ARBA" id="ARBA00022692"/>
    </source>
</evidence>
<evidence type="ECO:0000313" key="8">
    <source>
        <dbReference type="EMBL" id="RZS63045.1"/>
    </source>
</evidence>
<dbReference type="GO" id="GO:0017004">
    <property type="term" value="P:cytochrome complex assembly"/>
    <property type="evidence" value="ECO:0007669"/>
    <property type="project" value="UniProtKB-KW"/>
</dbReference>
<gene>
    <name evidence="8" type="ORF">EV386_3403</name>
</gene>
<dbReference type="RefSeq" id="WP_130416459.1">
    <property type="nucleotide sequence ID" value="NZ_SGWX01000001.1"/>
</dbReference>
<evidence type="ECO:0000256" key="5">
    <source>
        <dbReference type="ARBA" id="ARBA00023136"/>
    </source>
</evidence>
<dbReference type="InterPro" id="IPR002541">
    <property type="entry name" value="Cyt_c_assembly"/>
</dbReference>
<feature type="transmembrane region" description="Helical" evidence="6">
    <location>
        <begin position="283"/>
        <end position="298"/>
    </location>
</feature>
<feature type="transmembrane region" description="Helical" evidence="6">
    <location>
        <begin position="94"/>
        <end position="114"/>
    </location>
</feature>
<evidence type="ECO:0000256" key="4">
    <source>
        <dbReference type="ARBA" id="ARBA00022989"/>
    </source>
</evidence>
<feature type="domain" description="Cytochrome c assembly protein" evidence="7">
    <location>
        <begin position="125"/>
        <end position="335"/>
    </location>
</feature>
<evidence type="ECO:0000313" key="9">
    <source>
        <dbReference type="Proteomes" id="UP000293852"/>
    </source>
</evidence>
<dbReference type="OrthoDB" id="9814290at2"/>
<dbReference type="GO" id="GO:0020037">
    <property type="term" value="F:heme binding"/>
    <property type="evidence" value="ECO:0007669"/>
    <property type="project" value="InterPro"/>
</dbReference>
<accession>A0A4Q7M4Z0</accession>
<dbReference type="PANTHER" id="PTHR30071:SF1">
    <property type="entry name" value="CYTOCHROME B_B6 PROTEIN-RELATED"/>
    <property type="match status" value="1"/>
</dbReference>
<dbReference type="InterPro" id="IPR017562">
    <property type="entry name" value="Cyt_c_biogenesis_CcsA"/>
</dbReference>
<sequence>MTAEQLGSLSELLVWAALASLTIALVSFAVDLARRTDRRVERRVRAGVPALAGTAARGAAVGRTASSGTASLGTASSNTAAGTAAAPAGEHGRAAGIAMSTTVLGTALLAAAIVTRGLAAGRTPWANMYEFTLVGSFVALAVFLVVNTRRDVRFLGAFVTGLAAVFLTLGLNVFYVAAMGVQPALQSYWLVLHVGVAITATGVFTVAFVASALQLLRTARDGGARWATGWRWLDRVPTPTSLEALSFRLNAIGFVLWTFTIIGGAIWAEHAWGRYWGWDPKEVWSFVIWVVYAGYLHARTTRGWSGSRAAWFVVVGYACVLFNFTGVNLIFNGLHSYSGL</sequence>
<protein>
    <submittedName>
        <fullName evidence="8">Cytochrome c-type biogenesis protein CcsB</fullName>
    </submittedName>
</protein>
<organism evidence="8 9">
    <name type="scientific">Xylanimonas ulmi</name>
    <dbReference type="NCBI Taxonomy" id="228973"/>
    <lineage>
        <taxon>Bacteria</taxon>
        <taxon>Bacillati</taxon>
        <taxon>Actinomycetota</taxon>
        <taxon>Actinomycetes</taxon>
        <taxon>Micrococcales</taxon>
        <taxon>Promicromonosporaceae</taxon>
        <taxon>Xylanimonas</taxon>
    </lineage>
</organism>
<keyword evidence="3" id="KW-0201">Cytochrome c-type biogenesis</keyword>
<evidence type="ECO:0000256" key="6">
    <source>
        <dbReference type="SAM" id="Phobius"/>
    </source>
</evidence>
<dbReference type="GO" id="GO:0005886">
    <property type="term" value="C:plasma membrane"/>
    <property type="evidence" value="ECO:0007669"/>
    <property type="project" value="TreeGrafter"/>
</dbReference>
<dbReference type="InterPro" id="IPR045062">
    <property type="entry name" value="Cyt_c_biogenesis_CcsA/CcmC"/>
</dbReference>
<feature type="transmembrane region" description="Helical" evidence="6">
    <location>
        <begin position="154"/>
        <end position="178"/>
    </location>
</feature>
<feature type="transmembrane region" description="Helical" evidence="6">
    <location>
        <begin position="190"/>
        <end position="216"/>
    </location>
</feature>
<dbReference type="EMBL" id="SGWX01000001">
    <property type="protein sequence ID" value="RZS63045.1"/>
    <property type="molecule type" value="Genomic_DNA"/>
</dbReference>
<evidence type="ECO:0000259" key="7">
    <source>
        <dbReference type="Pfam" id="PF01578"/>
    </source>
</evidence>
<reference evidence="8 9" key="1">
    <citation type="submission" date="2019-02" db="EMBL/GenBank/DDBJ databases">
        <title>Sequencing the genomes of 1000 actinobacteria strains.</title>
        <authorList>
            <person name="Klenk H.-P."/>
        </authorList>
    </citation>
    <scope>NUCLEOTIDE SEQUENCE [LARGE SCALE GENOMIC DNA]</scope>
    <source>
        <strain evidence="8 9">DSM 16932</strain>
    </source>
</reference>
<name>A0A4Q7M4Z0_9MICO</name>
<feature type="transmembrane region" description="Helical" evidence="6">
    <location>
        <begin position="249"/>
        <end position="268"/>
    </location>
</feature>
<comment type="subcellular location">
    <subcellularLocation>
        <location evidence="1">Membrane</location>
        <topology evidence="1">Multi-pass membrane protein</topology>
    </subcellularLocation>
</comment>
<dbReference type="Proteomes" id="UP000293852">
    <property type="component" value="Unassembled WGS sequence"/>
</dbReference>
<keyword evidence="4 6" id="KW-1133">Transmembrane helix</keyword>
<keyword evidence="9" id="KW-1185">Reference proteome</keyword>
<dbReference type="Pfam" id="PF01578">
    <property type="entry name" value="Cytochrom_C_asm"/>
    <property type="match status" value="1"/>
</dbReference>
<dbReference type="AlphaFoldDB" id="A0A4Q7M4Z0"/>
<evidence type="ECO:0000256" key="1">
    <source>
        <dbReference type="ARBA" id="ARBA00004141"/>
    </source>
</evidence>
<feature type="transmembrane region" description="Helical" evidence="6">
    <location>
        <begin position="12"/>
        <end position="33"/>
    </location>
</feature>
<dbReference type="NCBIfam" id="TIGR03144">
    <property type="entry name" value="cytochr_II_ccsB"/>
    <property type="match status" value="1"/>
</dbReference>
<feature type="transmembrane region" description="Helical" evidence="6">
    <location>
        <begin position="310"/>
        <end position="331"/>
    </location>
</feature>
<proteinExistence type="predicted"/>
<keyword evidence="5 6" id="KW-0472">Membrane</keyword>
<dbReference type="PANTHER" id="PTHR30071">
    <property type="entry name" value="HEME EXPORTER PROTEIN C"/>
    <property type="match status" value="1"/>
</dbReference>
<comment type="caution">
    <text evidence="8">The sequence shown here is derived from an EMBL/GenBank/DDBJ whole genome shotgun (WGS) entry which is preliminary data.</text>
</comment>
<keyword evidence="2 6" id="KW-0812">Transmembrane</keyword>
<evidence type="ECO:0000256" key="3">
    <source>
        <dbReference type="ARBA" id="ARBA00022748"/>
    </source>
</evidence>
<feature type="transmembrane region" description="Helical" evidence="6">
    <location>
        <begin position="126"/>
        <end position="147"/>
    </location>
</feature>